<comment type="caution">
    <text evidence="3">The sequence shown here is derived from an EMBL/GenBank/DDBJ whole genome shotgun (WGS) entry which is preliminary data.</text>
</comment>
<protein>
    <submittedName>
        <fullName evidence="3">Uncharacterized protein</fullName>
    </submittedName>
</protein>
<proteinExistence type="predicted"/>
<feature type="region of interest" description="Disordered" evidence="1">
    <location>
        <begin position="56"/>
        <end position="103"/>
    </location>
</feature>
<evidence type="ECO:0000256" key="2">
    <source>
        <dbReference type="SAM" id="SignalP"/>
    </source>
</evidence>
<evidence type="ECO:0000313" key="3">
    <source>
        <dbReference type="EMBL" id="ODM95144.1"/>
    </source>
</evidence>
<dbReference type="EMBL" id="LJIJ01000706">
    <property type="protein sequence ID" value="ODM95144.1"/>
    <property type="molecule type" value="Genomic_DNA"/>
</dbReference>
<evidence type="ECO:0000313" key="4">
    <source>
        <dbReference type="Proteomes" id="UP000094527"/>
    </source>
</evidence>
<feature type="chain" id="PRO_5008904398" evidence="2">
    <location>
        <begin position="21"/>
        <end position="165"/>
    </location>
</feature>
<sequence>MIEVSVIFLLLLLMGKSIDSGSTGLSRDLESEWDEIFGHLSYESIPSKLPIGYSSLGKHGQSKISTSKDTPKIHGKEKNATVTRPKPRPPAPPAAPFVYNPEDPEKIPNIGAQSLGSMEGIAISQNGATSIGMFIMNSSYNSFSTLFGSSQNTQTQPKALKLDIT</sequence>
<name>A0A1D2MQS0_ORCCI</name>
<accession>A0A1D2MQS0</accession>
<dbReference type="AlphaFoldDB" id="A0A1D2MQS0"/>
<organism evidence="3 4">
    <name type="scientific">Orchesella cincta</name>
    <name type="common">Springtail</name>
    <name type="synonym">Podura cincta</name>
    <dbReference type="NCBI Taxonomy" id="48709"/>
    <lineage>
        <taxon>Eukaryota</taxon>
        <taxon>Metazoa</taxon>
        <taxon>Ecdysozoa</taxon>
        <taxon>Arthropoda</taxon>
        <taxon>Hexapoda</taxon>
        <taxon>Collembola</taxon>
        <taxon>Entomobryomorpha</taxon>
        <taxon>Entomobryoidea</taxon>
        <taxon>Orchesellidae</taxon>
        <taxon>Orchesellinae</taxon>
        <taxon>Orchesella</taxon>
    </lineage>
</organism>
<reference evidence="3 4" key="1">
    <citation type="journal article" date="2016" name="Genome Biol. Evol.">
        <title>Gene Family Evolution Reflects Adaptation to Soil Environmental Stressors in the Genome of the Collembolan Orchesella cincta.</title>
        <authorList>
            <person name="Faddeeva-Vakhrusheva A."/>
            <person name="Derks M.F."/>
            <person name="Anvar S.Y."/>
            <person name="Agamennone V."/>
            <person name="Suring W."/>
            <person name="Smit S."/>
            <person name="van Straalen N.M."/>
            <person name="Roelofs D."/>
        </authorList>
    </citation>
    <scope>NUCLEOTIDE SEQUENCE [LARGE SCALE GENOMIC DNA]</scope>
    <source>
        <tissue evidence="3">Mixed pool</tissue>
    </source>
</reference>
<evidence type="ECO:0000256" key="1">
    <source>
        <dbReference type="SAM" id="MobiDB-lite"/>
    </source>
</evidence>
<keyword evidence="2" id="KW-0732">Signal</keyword>
<gene>
    <name evidence="3" type="ORF">Ocin01_11535</name>
</gene>
<dbReference type="Proteomes" id="UP000094527">
    <property type="component" value="Unassembled WGS sequence"/>
</dbReference>
<feature type="compositionally biased region" description="Basic and acidic residues" evidence="1">
    <location>
        <begin position="69"/>
        <end position="79"/>
    </location>
</feature>
<feature type="signal peptide" evidence="2">
    <location>
        <begin position="1"/>
        <end position="20"/>
    </location>
</feature>
<keyword evidence="4" id="KW-1185">Reference proteome</keyword>